<keyword evidence="1" id="KW-0732">Signal</keyword>
<evidence type="ECO:0000313" key="3">
    <source>
        <dbReference type="Proteomes" id="UP000298471"/>
    </source>
</evidence>
<dbReference type="RefSeq" id="WP_135398814.1">
    <property type="nucleotide sequence ID" value="NZ_SRMB01000007.1"/>
</dbReference>
<evidence type="ECO:0008006" key="4">
    <source>
        <dbReference type="Google" id="ProtNLM"/>
    </source>
</evidence>
<reference evidence="2 3" key="1">
    <citation type="submission" date="2019-04" db="EMBL/GenBank/DDBJ databases">
        <authorList>
            <person name="Feng G."/>
            <person name="Zhang J."/>
            <person name="Zhu H."/>
        </authorList>
    </citation>
    <scope>NUCLEOTIDE SEQUENCE [LARGE SCALE GENOMIC DNA]</scope>
    <source>
        <strain evidence="2 3">9PBR-1</strain>
    </source>
</reference>
<dbReference type="AlphaFoldDB" id="A0A4Z0PUW2"/>
<dbReference type="OrthoDB" id="9847550at2"/>
<name>A0A4Z0PUW2_9BACT</name>
<feature type="signal peptide" evidence="1">
    <location>
        <begin position="1"/>
        <end position="19"/>
    </location>
</feature>
<dbReference type="Proteomes" id="UP000298471">
    <property type="component" value="Unassembled WGS sequence"/>
</dbReference>
<organism evidence="2 3">
    <name type="scientific">Hymenobacter metallicola</name>
    <dbReference type="NCBI Taxonomy" id="2563114"/>
    <lineage>
        <taxon>Bacteria</taxon>
        <taxon>Pseudomonadati</taxon>
        <taxon>Bacteroidota</taxon>
        <taxon>Cytophagia</taxon>
        <taxon>Cytophagales</taxon>
        <taxon>Hymenobacteraceae</taxon>
        <taxon>Hymenobacter</taxon>
    </lineage>
</organism>
<accession>A0A4Z0PUW2</accession>
<evidence type="ECO:0000313" key="2">
    <source>
        <dbReference type="EMBL" id="TGE21066.1"/>
    </source>
</evidence>
<proteinExistence type="predicted"/>
<comment type="caution">
    <text evidence="2">The sequence shown here is derived from an EMBL/GenBank/DDBJ whole genome shotgun (WGS) entry which is preliminary data.</text>
</comment>
<gene>
    <name evidence="2" type="ORF">E5K02_23940</name>
</gene>
<protein>
    <recommendedName>
        <fullName evidence="4">DUF1795 domain-containing protein</fullName>
    </recommendedName>
</protein>
<keyword evidence="3" id="KW-1185">Reference proteome</keyword>
<feature type="chain" id="PRO_5021200855" description="DUF1795 domain-containing protein" evidence="1">
    <location>
        <begin position="20"/>
        <end position="198"/>
    </location>
</feature>
<evidence type="ECO:0000256" key="1">
    <source>
        <dbReference type="SAM" id="SignalP"/>
    </source>
</evidence>
<dbReference type="EMBL" id="SRMB01000007">
    <property type="protein sequence ID" value="TGE21066.1"/>
    <property type="molecule type" value="Genomic_DNA"/>
</dbReference>
<sequence>MRILALVLCLLTYAGCAQAQQESTVYTTTEGIIQTAAGASVVVNDYKGTGLNFRLNFGQATAVATDRPLLYLVNDLMLQAIVVPAEHFQAATPQQTLQGYIAHEAEYLNEAIGHPVVPKVETVRLSKTQTAELWTYPMPAGMNEEVTQQIFLNFLHGEFIIGLGSAQYKGQSPAAIRTLLLTTARSMVFSPSPLPTDK</sequence>